<name>A0A8D9LZZ3_BRACM</name>
<dbReference type="Gramene" id="A02p21380.2_BraZ1">
    <property type="protein sequence ID" value="A02p21380.2_BraZ1.CDS"/>
    <property type="gene ID" value="A02g21380.2_BraZ1"/>
</dbReference>
<dbReference type="PANTHER" id="PTHR46162">
    <property type="entry name" value="TRAF-LIKE FAMILY PROTEIN"/>
    <property type="match status" value="1"/>
</dbReference>
<accession>A0A8D9LZZ3</accession>
<feature type="domain" description="MATH" evidence="1">
    <location>
        <begin position="188"/>
        <end position="313"/>
    </location>
</feature>
<proteinExistence type="predicted"/>
<feature type="domain" description="MATH" evidence="1">
    <location>
        <begin position="20"/>
        <end position="168"/>
    </location>
</feature>
<organism evidence="2 3">
    <name type="scientific">Brassica campestris</name>
    <name type="common">Field mustard</name>
    <dbReference type="NCBI Taxonomy" id="3711"/>
    <lineage>
        <taxon>Eukaryota</taxon>
        <taxon>Viridiplantae</taxon>
        <taxon>Streptophyta</taxon>
        <taxon>Embryophyta</taxon>
        <taxon>Tracheophyta</taxon>
        <taxon>Spermatophyta</taxon>
        <taxon>Magnoliopsida</taxon>
        <taxon>eudicotyledons</taxon>
        <taxon>Gunneridae</taxon>
        <taxon>Pentapetalae</taxon>
        <taxon>rosids</taxon>
        <taxon>malvids</taxon>
        <taxon>Brassicales</taxon>
        <taxon>Brassicaceae</taxon>
        <taxon>Brassiceae</taxon>
        <taxon>Brassica</taxon>
    </lineage>
</organism>
<dbReference type="SUPFAM" id="SSF49599">
    <property type="entry name" value="TRAF domain-like"/>
    <property type="match status" value="2"/>
</dbReference>
<evidence type="ECO:0000259" key="1">
    <source>
        <dbReference type="PROSITE" id="PS50144"/>
    </source>
</evidence>
<dbReference type="Proteomes" id="UP000694005">
    <property type="component" value="Chromosome A02"/>
</dbReference>
<sequence length="325" mass="37957">MSTGSGVVSTIVKKWREHPPSSYCLKVDNFKQLEKFTTSSDDKYQSRLFSAGGYNWYAIFVFYENRKLIVYPKGNKKDNGKGFISMYVEIDSKSLKSEQQCEVFAELIFFVYNKKENKYFTVQDVEVKRFNALKTVWGLRQVLPFDSFNNPVNGYVFEEDQCEFGVDVVVPSPLTNWEILSFNEKLQKPKFSWTVKKFSQLKEHEYTSKKFSVGDRNWVLKLYPKGNSREDDKWLSVFLHSADSDAPKADEKIFVQAKLRVLDPHGSNHKAYQMDTWHIEKNMGWGWDEFLSLDELRKAYLDKEDALNVEAEFEVVSATKYSPII</sequence>
<gene>
    <name evidence="2" type="ORF">BRAPAZ1V2_A02P21380.2</name>
</gene>
<protein>
    <recommendedName>
        <fullName evidence="1">MATH domain-containing protein</fullName>
    </recommendedName>
</protein>
<dbReference type="CDD" id="cd00121">
    <property type="entry name" value="MATH"/>
    <property type="match status" value="2"/>
</dbReference>
<dbReference type="Pfam" id="PF22486">
    <property type="entry name" value="MATH_2"/>
    <property type="match status" value="2"/>
</dbReference>
<evidence type="ECO:0000313" key="3">
    <source>
        <dbReference type="Proteomes" id="UP000694005"/>
    </source>
</evidence>
<dbReference type="PANTHER" id="PTHR46162:SF5">
    <property type="entry name" value="T23K8.6-RELATED"/>
    <property type="match status" value="1"/>
</dbReference>
<dbReference type="InterPro" id="IPR002083">
    <property type="entry name" value="MATH/TRAF_dom"/>
</dbReference>
<dbReference type="SMART" id="SM00061">
    <property type="entry name" value="MATH"/>
    <property type="match status" value="1"/>
</dbReference>
<dbReference type="FunFam" id="2.60.210.10:FF:000013">
    <property type="entry name" value="TRAF-like family protein"/>
    <property type="match status" value="1"/>
</dbReference>
<dbReference type="Gene3D" id="2.60.210.10">
    <property type="entry name" value="Apoptosis, Tumor Necrosis Factor Receptor Associated Protein 2, Chain A"/>
    <property type="match status" value="2"/>
</dbReference>
<evidence type="ECO:0000313" key="2">
    <source>
        <dbReference type="EMBL" id="CAG7893186.1"/>
    </source>
</evidence>
<reference evidence="2 3" key="1">
    <citation type="submission" date="2021-07" db="EMBL/GenBank/DDBJ databases">
        <authorList>
            <consortium name="Genoscope - CEA"/>
            <person name="William W."/>
        </authorList>
    </citation>
    <scope>NUCLEOTIDE SEQUENCE [LARGE SCALE GENOMIC DNA]</scope>
</reference>
<dbReference type="PROSITE" id="PS50144">
    <property type="entry name" value="MATH"/>
    <property type="match status" value="2"/>
</dbReference>
<dbReference type="AlphaFoldDB" id="A0A8D9LZZ3"/>
<dbReference type="EMBL" id="LS974618">
    <property type="protein sequence ID" value="CAG7893186.1"/>
    <property type="molecule type" value="Genomic_DNA"/>
</dbReference>
<dbReference type="InterPro" id="IPR008974">
    <property type="entry name" value="TRAF-like"/>
</dbReference>